<gene>
    <name evidence="8" type="ORF">DCMF_17405</name>
</gene>
<feature type="domain" description="Ppx/GppA phosphatase N-terminal" evidence="6">
    <location>
        <begin position="18"/>
        <end position="302"/>
    </location>
</feature>
<dbReference type="Pfam" id="PF21447">
    <property type="entry name" value="Ppx-GppA_III"/>
    <property type="match status" value="1"/>
</dbReference>
<evidence type="ECO:0000256" key="4">
    <source>
        <dbReference type="ARBA" id="ARBA00022801"/>
    </source>
</evidence>
<feature type="domain" description="Ppx/GppA phosphatase C-terminal" evidence="7">
    <location>
        <begin position="313"/>
        <end position="478"/>
    </location>
</feature>
<dbReference type="SUPFAM" id="SSF109604">
    <property type="entry name" value="HD-domain/PDEase-like"/>
    <property type="match status" value="1"/>
</dbReference>
<dbReference type="InterPro" id="IPR022371">
    <property type="entry name" value="Exopolyphosphatase"/>
</dbReference>
<evidence type="ECO:0000313" key="8">
    <source>
        <dbReference type="EMBL" id="ATW26300.1"/>
    </source>
</evidence>
<reference evidence="8 9" key="1">
    <citation type="submission" date="2016-10" db="EMBL/GenBank/DDBJ databases">
        <title>Complete Genome Sequence of Peptococcaceae strain DCMF.</title>
        <authorList>
            <person name="Edwards R.J."/>
            <person name="Holland S.I."/>
            <person name="Deshpande N.P."/>
            <person name="Wong Y.K."/>
            <person name="Ertan H."/>
            <person name="Manefield M."/>
            <person name="Russell T.L."/>
            <person name="Lee M.J."/>
        </authorList>
    </citation>
    <scope>NUCLEOTIDE SEQUENCE [LARGE SCALE GENOMIC DNA]</scope>
    <source>
        <strain evidence="8 9">DCMF</strain>
    </source>
</reference>
<evidence type="ECO:0000313" key="9">
    <source>
        <dbReference type="Proteomes" id="UP000323521"/>
    </source>
</evidence>
<dbReference type="Pfam" id="PF02541">
    <property type="entry name" value="Ppx-GppA"/>
    <property type="match status" value="1"/>
</dbReference>
<dbReference type="PANTHER" id="PTHR30005:SF0">
    <property type="entry name" value="RETROGRADE REGULATION PROTEIN 2"/>
    <property type="match status" value="1"/>
</dbReference>
<dbReference type="InterPro" id="IPR048950">
    <property type="entry name" value="Ppx_GppA_C"/>
</dbReference>
<dbReference type="GO" id="GO:0004309">
    <property type="term" value="F:exopolyphosphatase activity"/>
    <property type="evidence" value="ECO:0007669"/>
    <property type="project" value="UniProtKB-EC"/>
</dbReference>
<evidence type="ECO:0000259" key="6">
    <source>
        <dbReference type="Pfam" id="PF02541"/>
    </source>
</evidence>
<dbReference type="InterPro" id="IPR043129">
    <property type="entry name" value="ATPase_NBD"/>
</dbReference>
<protein>
    <recommendedName>
        <fullName evidence="3">Exopolyphosphatase</fullName>
        <ecNumber evidence="2">3.6.1.11</ecNumber>
    </recommendedName>
</protein>
<organism evidence="8 9">
    <name type="scientific">Formimonas warabiya</name>
    <dbReference type="NCBI Taxonomy" id="1761012"/>
    <lineage>
        <taxon>Bacteria</taxon>
        <taxon>Bacillati</taxon>
        <taxon>Bacillota</taxon>
        <taxon>Clostridia</taxon>
        <taxon>Eubacteriales</taxon>
        <taxon>Peptococcaceae</taxon>
        <taxon>Candidatus Formimonas</taxon>
    </lineage>
</organism>
<dbReference type="EC" id="3.6.1.11" evidence="2"/>
<dbReference type="OrthoDB" id="9807195at2"/>
<keyword evidence="4" id="KW-0378">Hydrolase</keyword>
<dbReference type="SUPFAM" id="SSF53067">
    <property type="entry name" value="Actin-like ATPase domain"/>
    <property type="match status" value="2"/>
</dbReference>
<dbReference type="AlphaFoldDB" id="A0A3G1KV70"/>
<name>A0A3G1KV70_FORW1</name>
<dbReference type="InterPro" id="IPR003695">
    <property type="entry name" value="Ppx_GppA_N"/>
</dbReference>
<dbReference type="Gene3D" id="1.10.3210.10">
    <property type="entry name" value="Hypothetical protein af1432"/>
    <property type="match status" value="1"/>
</dbReference>
<dbReference type="Gene3D" id="3.30.420.40">
    <property type="match status" value="1"/>
</dbReference>
<evidence type="ECO:0000259" key="7">
    <source>
        <dbReference type="Pfam" id="PF21447"/>
    </source>
</evidence>
<comment type="similarity">
    <text evidence="1">Belongs to the GppA/Ppx family.</text>
</comment>
<dbReference type="InterPro" id="IPR050273">
    <property type="entry name" value="GppA/Ppx_hydrolase"/>
</dbReference>
<evidence type="ECO:0000256" key="5">
    <source>
        <dbReference type="ARBA" id="ARBA00047607"/>
    </source>
</evidence>
<dbReference type="Proteomes" id="UP000323521">
    <property type="component" value="Chromosome"/>
</dbReference>
<dbReference type="KEGG" id="fwa:DCMF_17405"/>
<evidence type="ECO:0000256" key="2">
    <source>
        <dbReference type="ARBA" id="ARBA00012451"/>
    </source>
</evidence>
<dbReference type="CDD" id="cd24052">
    <property type="entry name" value="ASKHA_NBD_HpPPX-GppA-like"/>
    <property type="match status" value="1"/>
</dbReference>
<comment type="catalytic activity">
    <reaction evidence="5">
        <text>[phosphate](n) + H2O = [phosphate](n-1) + phosphate + H(+)</text>
        <dbReference type="Rhea" id="RHEA:21528"/>
        <dbReference type="Rhea" id="RHEA-COMP:9859"/>
        <dbReference type="Rhea" id="RHEA-COMP:14279"/>
        <dbReference type="ChEBI" id="CHEBI:15377"/>
        <dbReference type="ChEBI" id="CHEBI:15378"/>
        <dbReference type="ChEBI" id="CHEBI:16838"/>
        <dbReference type="ChEBI" id="CHEBI:43474"/>
        <dbReference type="EC" id="3.6.1.11"/>
    </reaction>
</comment>
<dbReference type="GO" id="GO:0006793">
    <property type="term" value="P:phosphorus metabolic process"/>
    <property type="evidence" value="ECO:0007669"/>
    <property type="project" value="InterPro"/>
</dbReference>
<dbReference type="RefSeq" id="WP_148135598.1">
    <property type="nucleotide sequence ID" value="NZ_CP017634.1"/>
</dbReference>
<evidence type="ECO:0000256" key="1">
    <source>
        <dbReference type="ARBA" id="ARBA00007125"/>
    </source>
</evidence>
<accession>A0A3G1KV70</accession>
<dbReference type="PIRSF" id="PIRSF001267">
    <property type="entry name" value="Pyrophosphatase_GppA_Ppx"/>
    <property type="match status" value="1"/>
</dbReference>
<dbReference type="PANTHER" id="PTHR30005">
    <property type="entry name" value="EXOPOLYPHOSPHATASE"/>
    <property type="match status" value="1"/>
</dbReference>
<dbReference type="NCBIfam" id="TIGR03706">
    <property type="entry name" value="exo_poly_only"/>
    <property type="match status" value="1"/>
</dbReference>
<dbReference type="EMBL" id="CP017634">
    <property type="protein sequence ID" value="ATW26300.1"/>
    <property type="molecule type" value="Genomic_DNA"/>
</dbReference>
<dbReference type="Gene3D" id="3.30.420.150">
    <property type="entry name" value="Exopolyphosphatase. Domain 2"/>
    <property type="match status" value="1"/>
</dbReference>
<keyword evidence="9" id="KW-1185">Reference proteome</keyword>
<proteinExistence type="inferred from homology"/>
<dbReference type="InterPro" id="IPR030673">
    <property type="entry name" value="PyroPPase_GppA_Ppx"/>
</dbReference>
<evidence type="ECO:0000256" key="3">
    <source>
        <dbReference type="ARBA" id="ARBA00020416"/>
    </source>
</evidence>
<sequence>MKLAIIDIGSNSIRMILVRMVDGCYKIYNDLKESARLGEGLETTGQLGEEHMDRALSTLKMFKRLIDAVGCDTIIAVATEAVRKASNKEIFLEAVRKKVGIDVRVLSGEEEAFFDFLAVKNSLPVSDALIMDIGGSSTELVYMQDKKMVEKVSLPLGSINLAERFDLSTELKPEQETALKHFLFHQFSKINWLATCTAPVLVGIGGTIRSLGKIDRARKNYPLDITHYYQMDPHDVQEIYQTVKRQSLVKRQKIKGLSKSRADLFLGPVAALSVITELCGIEEIVISGSGLREGLIFDHLARQEKIIRDPLDYSIRNIAGNHNLNEKHGQRVYHLFRSLFDQLKPLHHLGPEYGNILKTAALLHDCGININYYGHPLHSFYMILHSGIQGLTHRELLISAYIAGSHRKDECKVDLSRYQQLLSSQDALIIRTLGVLLSMAESLDRNMSSTVQDVSCRMEDHTVTIKTMATETPYLEINDAMQFKNIFAKVFGRDLRII</sequence>